<dbReference type="SUPFAM" id="SSF103473">
    <property type="entry name" value="MFS general substrate transporter"/>
    <property type="match status" value="1"/>
</dbReference>
<evidence type="ECO:0000256" key="4">
    <source>
        <dbReference type="ARBA" id="ARBA00022692"/>
    </source>
</evidence>
<protein>
    <submittedName>
        <fullName evidence="10">MFS transporter</fullName>
    </submittedName>
</protein>
<feature type="transmembrane region" description="Helical" evidence="8">
    <location>
        <begin position="284"/>
        <end position="306"/>
    </location>
</feature>
<dbReference type="CDD" id="cd06174">
    <property type="entry name" value="MFS"/>
    <property type="match status" value="1"/>
</dbReference>
<feature type="transmembrane region" description="Helical" evidence="8">
    <location>
        <begin position="48"/>
        <end position="66"/>
    </location>
</feature>
<dbReference type="Gene3D" id="1.20.1250.20">
    <property type="entry name" value="MFS general substrate transporter like domains"/>
    <property type="match status" value="1"/>
</dbReference>
<feature type="transmembrane region" description="Helical" evidence="8">
    <location>
        <begin position="251"/>
        <end position="272"/>
    </location>
</feature>
<feature type="transmembrane region" description="Helical" evidence="8">
    <location>
        <begin position="378"/>
        <end position="399"/>
    </location>
</feature>
<evidence type="ECO:0000256" key="8">
    <source>
        <dbReference type="SAM" id="Phobius"/>
    </source>
</evidence>
<feature type="compositionally biased region" description="Low complexity" evidence="7">
    <location>
        <begin position="18"/>
        <end position="34"/>
    </location>
</feature>
<feature type="transmembrane region" description="Helical" evidence="8">
    <location>
        <begin position="411"/>
        <end position="429"/>
    </location>
</feature>
<dbReference type="PANTHER" id="PTHR23517:SF13">
    <property type="entry name" value="MAJOR FACILITATOR SUPERFAMILY MFS_1"/>
    <property type="match status" value="1"/>
</dbReference>
<organism evidence="10 11">
    <name type="scientific">Streptomyces griseicoloratus</name>
    <dbReference type="NCBI Taxonomy" id="2752516"/>
    <lineage>
        <taxon>Bacteria</taxon>
        <taxon>Bacillati</taxon>
        <taxon>Actinomycetota</taxon>
        <taxon>Actinomycetes</taxon>
        <taxon>Kitasatosporales</taxon>
        <taxon>Streptomycetaceae</taxon>
        <taxon>Streptomyces</taxon>
    </lineage>
</organism>
<keyword evidence="11" id="KW-1185">Reference proteome</keyword>
<sequence>MSSATSDTAAPCPGPSSAARTPTAHRTAHGTAHGTADRAAKRTAKRTVSFALGVSVLAALLAASSAPTPLYPLYQDQWGLTALTITVVFSAYALTLLVALLTVGALSDHLGRRPVLAGALVLEAASMLLLALADGAGALIAARILQGAATGAATSAAGAALLDLEDPRRPGRSALANSIAPVAGMAAGVLAATLLVRFAPAPTATVYALLAALFVAQAIAVAFTPETARPHAGALRSLRPRLAVPPPARRALTAAGTAVAAVWALGGFYSSLGPALVRLVAPGAPLAAGGMVFFTVSAAAALTVWALRRTAPFAAATGGALAVVPSAALSLLGLHGAGLPAVHAGAALAGVAFGAVSQGALRMMLAPPGGEGDRAATLAAYYVVSYLSMSLPAIAAGAATQHVGLRTASHTYALAAAVLAVAAAAALTASRRTAPHTADGRLCRTPREEPTA</sequence>
<reference evidence="10" key="1">
    <citation type="submission" date="2020-09" db="EMBL/GenBank/DDBJ databases">
        <title>Streptomyces grisecoloratus sp. nov., isolated from cotton soil.</title>
        <authorList>
            <person name="Xing L."/>
        </authorList>
    </citation>
    <scope>NUCLEOTIDE SEQUENCE</scope>
    <source>
        <strain evidence="10">TRM S81-3</strain>
    </source>
</reference>
<comment type="subcellular location">
    <subcellularLocation>
        <location evidence="1">Cell membrane</location>
        <topology evidence="1">Multi-pass membrane protein</topology>
    </subcellularLocation>
</comment>
<feature type="transmembrane region" description="Helical" evidence="8">
    <location>
        <begin position="174"/>
        <end position="198"/>
    </location>
</feature>
<feature type="transmembrane region" description="Helical" evidence="8">
    <location>
        <begin position="78"/>
        <end position="103"/>
    </location>
</feature>
<feature type="transmembrane region" description="Helical" evidence="8">
    <location>
        <begin position="139"/>
        <end position="162"/>
    </location>
</feature>
<reference evidence="10" key="2">
    <citation type="submission" date="2020-09" db="EMBL/GenBank/DDBJ databases">
        <authorList>
            <person name="Luo X."/>
        </authorList>
    </citation>
    <scope>NUCLEOTIDE SEQUENCE</scope>
    <source>
        <strain evidence="10">TRM S81-3</strain>
    </source>
</reference>
<evidence type="ECO:0000313" key="11">
    <source>
        <dbReference type="Proteomes" id="UP000621210"/>
    </source>
</evidence>
<gene>
    <name evidence="10" type="ORF">H0H10_23330</name>
</gene>
<dbReference type="AlphaFoldDB" id="A0A926QSI2"/>
<dbReference type="InterPro" id="IPR050171">
    <property type="entry name" value="MFS_Transporters"/>
</dbReference>
<dbReference type="PROSITE" id="PS50850">
    <property type="entry name" value="MFS"/>
    <property type="match status" value="1"/>
</dbReference>
<name>A0A926QSI2_9ACTN</name>
<dbReference type="GO" id="GO:0022857">
    <property type="term" value="F:transmembrane transporter activity"/>
    <property type="evidence" value="ECO:0007669"/>
    <property type="project" value="InterPro"/>
</dbReference>
<dbReference type="PANTHER" id="PTHR23517">
    <property type="entry name" value="RESISTANCE PROTEIN MDTM, PUTATIVE-RELATED-RELATED"/>
    <property type="match status" value="1"/>
</dbReference>
<dbReference type="GO" id="GO:0005886">
    <property type="term" value="C:plasma membrane"/>
    <property type="evidence" value="ECO:0007669"/>
    <property type="project" value="UniProtKB-SubCell"/>
</dbReference>
<evidence type="ECO:0000259" key="9">
    <source>
        <dbReference type="PROSITE" id="PS50850"/>
    </source>
</evidence>
<dbReference type="Proteomes" id="UP000621210">
    <property type="component" value="Unassembled WGS sequence"/>
</dbReference>
<dbReference type="EMBL" id="JACVQF010000205">
    <property type="protein sequence ID" value="MBD0422051.1"/>
    <property type="molecule type" value="Genomic_DNA"/>
</dbReference>
<evidence type="ECO:0000256" key="2">
    <source>
        <dbReference type="ARBA" id="ARBA00022448"/>
    </source>
</evidence>
<feature type="domain" description="Major facilitator superfamily (MFS) profile" evidence="9">
    <location>
        <begin position="48"/>
        <end position="452"/>
    </location>
</feature>
<keyword evidence="5 8" id="KW-1133">Transmembrane helix</keyword>
<evidence type="ECO:0000256" key="5">
    <source>
        <dbReference type="ARBA" id="ARBA00022989"/>
    </source>
</evidence>
<dbReference type="Pfam" id="PF07690">
    <property type="entry name" value="MFS_1"/>
    <property type="match status" value="1"/>
</dbReference>
<keyword evidence="4 8" id="KW-0812">Transmembrane</keyword>
<feature type="transmembrane region" description="Helical" evidence="8">
    <location>
        <begin position="204"/>
        <end position="223"/>
    </location>
</feature>
<keyword evidence="3" id="KW-1003">Cell membrane</keyword>
<dbReference type="PROSITE" id="PS00216">
    <property type="entry name" value="SUGAR_TRANSPORT_1"/>
    <property type="match status" value="1"/>
</dbReference>
<evidence type="ECO:0000256" key="7">
    <source>
        <dbReference type="SAM" id="MobiDB-lite"/>
    </source>
</evidence>
<evidence type="ECO:0000313" key="10">
    <source>
        <dbReference type="EMBL" id="MBD0422051.1"/>
    </source>
</evidence>
<feature type="transmembrane region" description="Helical" evidence="8">
    <location>
        <begin position="313"/>
        <end position="332"/>
    </location>
</feature>
<proteinExistence type="predicted"/>
<feature type="transmembrane region" description="Helical" evidence="8">
    <location>
        <begin position="338"/>
        <end position="357"/>
    </location>
</feature>
<dbReference type="InterPro" id="IPR011701">
    <property type="entry name" value="MFS"/>
</dbReference>
<evidence type="ECO:0000256" key="6">
    <source>
        <dbReference type="ARBA" id="ARBA00023136"/>
    </source>
</evidence>
<feature type="region of interest" description="Disordered" evidence="7">
    <location>
        <begin position="1"/>
        <end position="38"/>
    </location>
</feature>
<dbReference type="InterPro" id="IPR005829">
    <property type="entry name" value="Sugar_transporter_CS"/>
</dbReference>
<dbReference type="RefSeq" id="WP_188183035.1">
    <property type="nucleotide sequence ID" value="NZ_JACVQF010000205.1"/>
</dbReference>
<keyword evidence="2" id="KW-0813">Transport</keyword>
<keyword evidence="6 8" id="KW-0472">Membrane</keyword>
<dbReference type="InterPro" id="IPR020846">
    <property type="entry name" value="MFS_dom"/>
</dbReference>
<evidence type="ECO:0000256" key="1">
    <source>
        <dbReference type="ARBA" id="ARBA00004651"/>
    </source>
</evidence>
<dbReference type="InterPro" id="IPR036259">
    <property type="entry name" value="MFS_trans_sf"/>
</dbReference>
<comment type="caution">
    <text evidence="10">The sequence shown here is derived from an EMBL/GenBank/DDBJ whole genome shotgun (WGS) entry which is preliminary data.</text>
</comment>
<accession>A0A926QSI2</accession>
<feature type="transmembrane region" description="Helical" evidence="8">
    <location>
        <begin position="115"/>
        <end position="133"/>
    </location>
</feature>
<evidence type="ECO:0000256" key="3">
    <source>
        <dbReference type="ARBA" id="ARBA00022475"/>
    </source>
</evidence>